<dbReference type="GO" id="GO:0016787">
    <property type="term" value="F:hydrolase activity"/>
    <property type="evidence" value="ECO:0007669"/>
    <property type="project" value="UniProtKB-KW"/>
</dbReference>
<keyword evidence="1" id="KW-0732">Signal</keyword>
<feature type="domain" description="Cell wall hydrolase SleB" evidence="2">
    <location>
        <begin position="115"/>
        <end position="223"/>
    </location>
</feature>
<dbReference type="InterPro" id="IPR042047">
    <property type="entry name" value="SleB_dom1"/>
</dbReference>
<name>A0ABV8RHL3_9SPHN</name>
<proteinExistence type="predicted"/>
<evidence type="ECO:0000313" key="4">
    <source>
        <dbReference type="Proteomes" id="UP001595887"/>
    </source>
</evidence>
<accession>A0ABV8RHL3</accession>
<dbReference type="Gene3D" id="1.10.10.2520">
    <property type="entry name" value="Cell wall hydrolase SleB, domain 1"/>
    <property type="match status" value="1"/>
</dbReference>
<dbReference type="RefSeq" id="WP_381421851.1">
    <property type="nucleotide sequence ID" value="NZ_JBHSDH010000013.1"/>
</dbReference>
<keyword evidence="3" id="KW-0378">Hydrolase</keyword>
<dbReference type="PROSITE" id="PS51257">
    <property type="entry name" value="PROKAR_LIPOPROTEIN"/>
    <property type="match status" value="1"/>
</dbReference>
<protein>
    <submittedName>
        <fullName evidence="3">Cell wall hydrolase</fullName>
    </submittedName>
</protein>
<gene>
    <name evidence="3" type="ORF">ACFOWX_04820</name>
</gene>
<evidence type="ECO:0000313" key="3">
    <source>
        <dbReference type="EMBL" id="MFC4291736.1"/>
    </source>
</evidence>
<evidence type="ECO:0000259" key="2">
    <source>
        <dbReference type="Pfam" id="PF07486"/>
    </source>
</evidence>
<dbReference type="EMBL" id="JBHSDH010000013">
    <property type="protein sequence ID" value="MFC4291736.1"/>
    <property type="molecule type" value="Genomic_DNA"/>
</dbReference>
<dbReference type="Proteomes" id="UP001595887">
    <property type="component" value="Unassembled WGS sequence"/>
</dbReference>
<keyword evidence="4" id="KW-1185">Reference proteome</keyword>
<sequence>MISNSARYRLGIAAPAALVTACLAALLLAKPTGEYGGKNETAADNEARMAIPPPAIEPVAFKPLAAKDAQAINAEIPFSAAPNPPASPFQFAGDAAALARATDCLTAAVLYEAGNDATGQRAVAQVVINRARHPAFPKSICGVVFQGSERRTGCQFTFTCDGALARRYSGAAWGAARQIASSALMGNVYAPVGLATHYHTDWVVPYWSDSLEKITSVGTHLFFRWPGGWGRPAAYRRTISGYEPLVAKLAPISLFHRSADMTLPGEAAENIADNGPGNGALPNGIIMDENNRYTGTFTPAKKEVNAGKSTRMLLSASGNAEEYLALANAKCAGKSYCKIMGWLDGGSVPEVGEIGEAGRNSMVFSYLRDEKNGFEKALWNCTIYPRKDKRQCMKR</sequence>
<reference evidence="4" key="1">
    <citation type="journal article" date="2019" name="Int. J. Syst. Evol. Microbiol.">
        <title>The Global Catalogue of Microorganisms (GCM) 10K type strain sequencing project: providing services to taxonomists for standard genome sequencing and annotation.</title>
        <authorList>
            <consortium name="The Broad Institute Genomics Platform"/>
            <consortium name="The Broad Institute Genome Sequencing Center for Infectious Disease"/>
            <person name="Wu L."/>
            <person name="Ma J."/>
        </authorList>
    </citation>
    <scope>NUCLEOTIDE SEQUENCE [LARGE SCALE GENOMIC DNA]</scope>
    <source>
        <strain evidence="4">CECT 8531</strain>
    </source>
</reference>
<feature type="chain" id="PRO_5045456177" evidence="1">
    <location>
        <begin position="25"/>
        <end position="395"/>
    </location>
</feature>
<feature type="signal peptide" evidence="1">
    <location>
        <begin position="1"/>
        <end position="24"/>
    </location>
</feature>
<dbReference type="Pfam" id="PF07486">
    <property type="entry name" value="Hydrolase_2"/>
    <property type="match status" value="1"/>
</dbReference>
<comment type="caution">
    <text evidence="3">The sequence shown here is derived from an EMBL/GenBank/DDBJ whole genome shotgun (WGS) entry which is preliminary data.</text>
</comment>
<evidence type="ECO:0000256" key="1">
    <source>
        <dbReference type="SAM" id="SignalP"/>
    </source>
</evidence>
<organism evidence="3 4">
    <name type="scientific">Sphingorhabdus arenilitoris</name>
    <dbReference type="NCBI Taxonomy" id="1490041"/>
    <lineage>
        <taxon>Bacteria</taxon>
        <taxon>Pseudomonadati</taxon>
        <taxon>Pseudomonadota</taxon>
        <taxon>Alphaproteobacteria</taxon>
        <taxon>Sphingomonadales</taxon>
        <taxon>Sphingomonadaceae</taxon>
        <taxon>Sphingorhabdus</taxon>
    </lineage>
</organism>
<dbReference type="InterPro" id="IPR011105">
    <property type="entry name" value="Cell_wall_hydrolase_SleB"/>
</dbReference>